<keyword evidence="2" id="KW-1185">Reference proteome</keyword>
<dbReference type="RefSeq" id="WP_281183657.1">
    <property type="nucleotide sequence ID" value="NZ_FMDN01000002.1"/>
</dbReference>
<evidence type="ECO:0000313" key="1">
    <source>
        <dbReference type="EMBL" id="SCG39633.1"/>
    </source>
</evidence>
<dbReference type="AlphaFoldDB" id="A0A1C5H132"/>
<dbReference type="Proteomes" id="UP000199408">
    <property type="component" value="Unassembled WGS sequence"/>
</dbReference>
<sequence>MTVSRAVATAVLYRCCLVTRDPKALAPAAPPGMEILDISETWD</sequence>
<organism evidence="1 2">
    <name type="scientific">Micromonospora halophytica</name>
    <dbReference type="NCBI Taxonomy" id="47864"/>
    <lineage>
        <taxon>Bacteria</taxon>
        <taxon>Bacillati</taxon>
        <taxon>Actinomycetota</taxon>
        <taxon>Actinomycetes</taxon>
        <taxon>Micromonosporales</taxon>
        <taxon>Micromonosporaceae</taxon>
        <taxon>Micromonospora</taxon>
    </lineage>
</organism>
<gene>
    <name evidence="1" type="ORF">GA0070560_102436</name>
</gene>
<dbReference type="EMBL" id="FMDN01000002">
    <property type="protein sequence ID" value="SCG39633.1"/>
    <property type="molecule type" value="Genomic_DNA"/>
</dbReference>
<evidence type="ECO:0008006" key="3">
    <source>
        <dbReference type="Google" id="ProtNLM"/>
    </source>
</evidence>
<proteinExistence type="predicted"/>
<dbReference type="STRING" id="47864.GA0070560_102436"/>
<protein>
    <recommendedName>
        <fullName evidence="3">PIN domain-containing protein</fullName>
    </recommendedName>
</protein>
<accession>A0A1C5H132</accession>
<reference evidence="2" key="1">
    <citation type="submission" date="2016-06" db="EMBL/GenBank/DDBJ databases">
        <authorList>
            <person name="Varghese N."/>
        </authorList>
    </citation>
    <scope>NUCLEOTIDE SEQUENCE [LARGE SCALE GENOMIC DNA]</scope>
    <source>
        <strain evidence="2">DSM 43171</strain>
    </source>
</reference>
<evidence type="ECO:0000313" key="2">
    <source>
        <dbReference type="Proteomes" id="UP000199408"/>
    </source>
</evidence>
<name>A0A1C5H132_9ACTN</name>